<evidence type="ECO:0000256" key="3">
    <source>
        <dbReference type="ARBA" id="ARBA00023163"/>
    </source>
</evidence>
<dbReference type="PANTHER" id="PTHR13935:SF90">
    <property type="entry name" value="TRANSCRIPTION FACTOR BHLH162"/>
    <property type="match status" value="1"/>
</dbReference>
<reference evidence="6" key="1">
    <citation type="submission" date="2023-10" db="EMBL/GenBank/DDBJ databases">
        <title>Chromosome-level genome of the transformable northern wattle, Acacia crassicarpa.</title>
        <authorList>
            <person name="Massaro I."/>
            <person name="Sinha N.R."/>
            <person name="Poethig S."/>
            <person name="Leichty A.R."/>
        </authorList>
    </citation>
    <scope>NUCLEOTIDE SEQUENCE</scope>
    <source>
        <strain evidence="6">Acra3RX</strain>
        <tissue evidence="6">Leaf</tissue>
    </source>
</reference>
<dbReference type="Pfam" id="PF00010">
    <property type="entry name" value="HLH"/>
    <property type="match status" value="1"/>
</dbReference>
<sequence length="192" mass="21114">MDNNNLLASSSGGSDRKVIERNRRSQMRALCSQLSSLVPRQSSSPEVISLSDQLGEAATYIKKLQIKLEKMNQKKLSLIGTTSKEPNIISESPISNNNNRGIVMGSKSPQVEIHQMGSTLEVSVITGLDCHFIFGDFIRILHDEQADVANASYSVVQDTVFHTIHCQVGECGDRAGRISERLKRFVYGSGAF</sequence>
<dbReference type="InterPro" id="IPR036638">
    <property type="entry name" value="HLH_DNA-bd_sf"/>
</dbReference>
<comment type="subcellular location">
    <subcellularLocation>
        <location evidence="1">Nucleus</location>
    </subcellularLocation>
</comment>
<keyword evidence="3" id="KW-0804">Transcription</keyword>
<keyword evidence="7" id="KW-1185">Reference proteome</keyword>
<keyword evidence="2" id="KW-0805">Transcription regulation</keyword>
<evidence type="ECO:0000256" key="2">
    <source>
        <dbReference type="ARBA" id="ARBA00023015"/>
    </source>
</evidence>
<dbReference type="InterPro" id="IPR011598">
    <property type="entry name" value="bHLH_dom"/>
</dbReference>
<dbReference type="PANTHER" id="PTHR13935">
    <property type="entry name" value="ACHAETE-SCUTE TRANSCRIPTION FACTOR-RELATED"/>
    <property type="match status" value="1"/>
</dbReference>
<proteinExistence type="predicted"/>
<keyword evidence="4" id="KW-0539">Nucleus</keyword>
<evidence type="ECO:0000313" key="7">
    <source>
        <dbReference type="Proteomes" id="UP001293593"/>
    </source>
</evidence>
<protein>
    <recommendedName>
        <fullName evidence="5">BHLH domain-containing protein</fullName>
    </recommendedName>
</protein>
<accession>A0AAE1JJD6</accession>
<evidence type="ECO:0000256" key="1">
    <source>
        <dbReference type="ARBA" id="ARBA00004123"/>
    </source>
</evidence>
<dbReference type="GO" id="GO:0000981">
    <property type="term" value="F:DNA-binding transcription factor activity, RNA polymerase II-specific"/>
    <property type="evidence" value="ECO:0007669"/>
    <property type="project" value="TreeGrafter"/>
</dbReference>
<evidence type="ECO:0000256" key="4">
    <source>
        <dbReference type="ARBA" id="ARBA00023242"/>
    </source>
</evidence>
<name>A0AAE1JJD6_9FABA</name>
<comment type="caution">
    <text evidence="6">The sequence shown here is derived from an EMBL/GenBank/DDBJ whole genome shotgun (WGS) entry which is preliminary data.</text>
</comment>
<dbReference type="AlphaFoldDB" id="A0AAE1JJD6"/>
<evidence type="ECO:0000313" key="6">
    <source>
        <dbReference type="EMBL" id="KAK4271566.1"/>
    </source>
</evidence>
<dbReference type="Proteomes" id="UP001293593">
    <property type="component" value="Unassembled WGS sequence"/>
</dbReference>
<dbReference type="EMBL" id="JAWXYG010000005">
    <property type="protein sequence ID" value="KAK4271566.1"/>
    <property type="molecule type" value="Genomic_DNA"/>
</dbReference>
<feature type="domain" description="BHLH" evidence="5">
    <location>
        <begin position="11"/>
        <end position="64"/>
    </location>
</feature>
<gene>
    <name evidence="6" type="ORF">QN277_020242</name>
</gene>
<dbReference type="GO" id="GO:0000977">
    <property type="term" value="F:RNA polymerase II transcription regulatory region sequence-specific DNA binding"/>
    <property type="evidence" value="ECO:0007669"/>
    <property type="project" value="TreeGrafter"/>
</dbReference>
<dbReference type="Gene3D" id="4.10.280.10">
    <property type="entry name" value="Helix-loop-helix DNA-binding domain"/>
    <property type="match status" value="1"/>
</dbReference>
<dbReference type="GO" id="GO:0090575">
    <property type="term" value="C:RNA polymerase II transcription regulator complex"/>
    <property type="evidence" value="ECO:0007669"/>
    <property type="project" value="TreeGrafter"/>
</dbReference>
<evidence type="ECO:0000259" key="5">
    <source>
        <dbReference type="PROSITE" id="PS50888"/>
    </source>
</evidence>
<organism evidence="6 7">
    <name type="scientific">Acacia crassicarpa</name>
    <name type="common">northern wattle</name>
    <dbReference type="NCBI Taxonomy" id="499986"/>
    <lineage>
        <taxon>Eukaryota</taxon>
        <taxon>Viridiplantae</taxon>
        <taxon>Streptophyta</taxon>
        <taxon>Embryophyta</taxon>
        <taxon>Tracheophyta</taxon>
        <taxon>Spermatophyta</taxon>
        <taxon>Magnoliopsida</taxon>
        <taxon>eudicotyledons</taxon>
        <taxon>Gunneridae</taxon>
        <taxon>Pentapetalae</taxon>
        <taxon>rosids</taxon>
        <taxon>fabids</taxon>
        <taxon>Fabales</taxon>
        <taxon>Fabaceae</taxon>
        <taxon>Caesalpinioideae</taxon>
        <taxon>mimosoid clade</taxon>
        <taxon>Acacieae</taxon>
        <taxon>Acacia</taxon>
    </lineage>
</organism>
<dbReference type="GO" id="GO:0046983">
    <property type="term" value="F:protein dimerization activity"/>
    <property type="evidence" value="ECO:0007669"/>
    <property type="project" value="InterPro"/>
</dbReference>
<dbReference type="InterPro" id="IPR015660">
    <property type="entry name" value="MASH1/Ascl1a-like"/>
</dbReference>
<dbReference type="SUPFAM" id="SSF47459">
    <property type="entry name" value="HLH, helix-loop-helix DNA-binding domain"/>
    <property type="match status" value="1"/>
</dbReference>
<dbReference type="PROSITE" id="PS50888">
    <property type="entry name" value="BHLH"/>
    <property type="match status" value="1"/>
</dbReference>